<reference evidence="2" key="1">
    <citation type="submission" date="2014-12" db="EMBL/GenBank/DDBJ databases">
        <title>Genome Sequence of Valsa Canker Pathogens Uncovers a Specific Adaption of Colonization on Woody Bark.</title>
        <authorList>
            <person name="Yin Z."/>
            <person name="Liu H."/>
            <person name="Gao X."/>
            <person name="Li Z."/>
            <person name="Song N."/>
            <person name="Ke X."/>
            <person name="Dai Q."/>
            <person name="Wu Y."/>
            <person name="Sun Y."/>
            <person name="Xu J.-R."/>
            <person name="Kang Z.K."/>
            <person name="Wang L."/>
            <person name="Huang L."/>
        </authorList>
    </citation>
    <scope>NUCLEOTIDE SEQUENCE [LARGE SCALE GENOMIC DNA]</scope>
    <source>
        <strain evidence="2">03-8</strain>
    </source>
</reference>
<accession>A0A194VMF5</accession>
<dbReference type="AlphaFoldDB" id="A0A194VMF5"/>
<sequence length="171" mass="19157">MPRANRLLRCFVIDANDTPLGGLHITLTCLSRTNHTFDGYTNPQGLICYWHSAADNRFYWIPATDGTRWRITVDIFAAHPFHRVSFDFYPRSQDGTNITMVIGRASFSTYNGRPLVSQPTPPLPSALLVDNQSDSGVGNLDSQERPLLASSQTRRQGSVPEDVPQQHNGDW</sequence>
<dbReference type="Proteomes" id="UP000078559">
    <property type="component" value="Chromosome 1"/>
</dbReference>
<keyword evidence="3" id="KW-1185">Reference proteome</keyword>
<evidence type="ECO:0000313" key="3">
    <source>
        <dbReference type="Proteomes" id="UP000078559"/>
    </source>
</evidence>
<name>A0A194VMF5_CYTMA</name>
<protein>
    <submittedName>
        <fullName evidence="2">Uncharacterized protein</fullName>
    </submittedName>
</protein>
<proteinExistence type="predicted"/>
<feature type="region of interest" description="Disordered" evidence="1">
    <location>
        <begin position="121"/>
        <end position="171"/>
    </location>
</feature>
<dbReference type="EMBL" id="CM003098">
    <property type="protein sequence ID" value="KUI65138.1"/>
    <property type="molecule type" value="Genomic_DNA"/>
</dbReference>
<organism evidence="2 3">
    <name type="scientific">Cytospora mali</name>
    <name type="common">Apple Valsa canker fungus</name>
    <name type="synonym">Valsa mali</name>
    <dbReference type="NCBI Taxonomy" id="578113"/>
    <lineage>
        <taxon>Eukaryota</taxon>
        <taxon>Fungi</taxon>
        <taxon>Dikarya</taxon>
        <taxon>Ascomycota</taxon>
        <taxon>Pezizomycotina</taxon>
        <taxon>Sordariomycetes</taxon>
        <taxon>Sordariomycetidae</taxon>
        <taxon>Diaporthales</taxon>
        <taxon>Cytosporaceae</taxon>
        <taxon>Cytospora</taxon>
    </lineage>
</organism>
<evidence type="ECO:0000256" key="1">
    <source>
        <dbReference type="SAM" id="MobiDB-lite"/>
    </source>
</evidence>
<evidence type="ECO:0000313" key="2">
    <source>
        <dbReference type="EMBL" id="KUI65138.1"/>
    </source>
</evidence>
<gene>
    <name evidence="2" type="ORF">VM1G_00663</name>
</gene>